<evidence type="ECO:0000313" key="4">
    <source>
        <dbReference type="Proteomes" id="UP000245488"/>
    </source>
</evidence>
<feature type="region of interest" description="Disordered" evidence="1">
    <location>
        <begin position="249"/>
        <end position="345"/>
    </location>
</feature>
<keyword evidence="2" id="KW-0472">Membrane</keyword>
<name>A0A317G625_BUTFI</name>
<dbReference type="RefSeq" id="WP_110073893.1">
    <property type="nucleotide sequence ID" value="NZ_CM009896.1"/>
</dbReference>
<accession>A0A317G625</accession>
<keyword evidence="2" id="KW-1133">Transmembrane helix</keyword>
<proteinExistence type="predicted"/>
<comment type="caution">
    <text evidence="3">The sequence shown here is derived from an EMBL/GenBank/DDBJ whole genome shotgun (WGS) entry which is preliminary data.</text>
</comment>
<keyword evidence="4" id="KW-1185">Reference proteome</keyword>
<reference evidence="3 4" key="1">
    <citation type="submission" date="2017-09" db="EMBL/GenBank/DDBJ databases">
        <title>High-quality draft genome sequence of Butyrivibrio fibrisolvens INBov1, isolated from cow rumen.</title>
        <authorList>
            <person name="Rodriguez Hernaez J."/>
            <person name="Rivarola M."/>
            <person name="Paniego N."/>
            <person name="Cravero S."/>
            <person name="Ceron Cucchi M."/>
            <person name="Martinez M.C."/>
        </authorList>
    </citation>
    <scope>NUCLEOTIDE SEQUENCE [LARGE SCALE GENOMIC DNA]</scope>
    <source>
        <strain evidence="3 4">INBov1</strain>
    </source>
</reference>
<feature type="compositionally biased region" description="Acidic residues" evidence="1">
    <location>
        <begin position="320"/>
        <end position="345"/>
    </location>
</feature>
<evidence type="ECO:0000256" key="2">
    <source>
        <dbReference type="SAM" id="Phobius"/>
    </source>
</evidence>
<protein>
    <submittedName>
        <fullName evidence="3">Uncharacterized protein</fullName>
    </submittedName>
</protein>
<organism evidence="3 4">
    <name type="scientific">Butyrivibrio fibrisolvens</name>
    <dbReference type="NCBI Taxonomy" id="831"/>
    <lineage>
        <taxon>Bacteria</taxon>
        <taxon>Bacillati</taxon>
        <taxon>Bacillota</taxon>
        <taxon>Clostridia</taxon>
        <taxon>Lachnospirales</taxon>
        <taxon>Lachnospiraceae</taxon>
        <taxon>Butyrivibrio</taxon>
    </lineage>
</organism>
<keyword evidence="2" id="KW-0812">Transmembrane</keyword>
<sequence>MSEGIQEPNTPNKLSTKKSLILGCIIFCLGLLVIEAIKINYQVTNKYGSWGHYWEHVRLNREKPKLAEELDAARDAYKYTVENSVLYMIRDGDYVESVTAEVVYDDIRSAETTAERIGSWCNLDKAYVTVQLDTSFNSIPDLDKCNMLLKIQDEIEHNLSELYYGSSYYQMFEQYKYQPRDSIEYKDHYLWIEYTQRCTFTAGTTEYSPGTYMFSVIKNNRYTFYNCRESHGEVVKLIKYDTGTIEADGSWTSDSEKKKSKDTTTTNSSDKKDTDSSGSKDTNSSGKKDTTGSSSGSYDPYDVHDYDSADDFADDKYEEFYDYEDEYEDEDEAYDAAEDYWYDEY</sequence>
<gene>
    <name evidence="3" type="ORF">CPT75_17780</name>
</gene>
<feature type="compositionally biased region" description="Low complexity" evidence="1">
    <location>
        <begin position="276"/>
        <end position="300"/>
    </location>
</feature>
<dbReference type="Proteomes" id="UP000245488">
    <property type="component" value="Chromosome"/>
</dbReference>
<dbReference type="EMBL" id="NXNG01000001">
    <property type="protein sequence ID" value="PWT28829.1"/>
    <property type="molecule type" value="Genomic_DNA"/>
</dbReference>
<dbReference type="AlphaFoldDB" id="A0A317G625"/>
<feature type="transmembrane region" description="Helical" evidence="2">
    <location>
        <begin position="20"/>
        <end position="37"/>
    </location>
</feature>
<evidence type="ECO:0000313" key="3">
    <source>
        <dbReference type="EMBL" id="PWT28829.1"/>
    </source>
</evidence>
<evidence type="ECO:0000256" key="1">
    <source>
        <dbReference type="SAM" id="MobiDB-lite"/>
    </source>
</evidence>